<keyword evidence="1" id="KW-0812">Transmembrane</keyword>
<dbReference type="AlphaFoldDB" id="A0AAN9I1P6"/>
<dbReference type="Proteomes" id="UP001359559">
    <property type="component" value="Unassembled WGS sequence"/>
</dbReference>
<feature type="signal peptide" evidence="2">
    <location>
        <begin position="1"/>
        <end position="28"/>
    </location>
</feature>
<keyword evidence="2" id="KW-0732">Signal</keyword>
<name>A0AAN9I1P6_CLITE</name>
<evidence type="ECO:0000256" key="1">
    <source>
        <dbReference type="SAM" id="Phobius"/>
    </source>
</evidence>
<accession>A0AAN9I1P6</accession>
<feature type="transmembrane region" description="Helical" evidence="1">
    <location>
        <begin position="54"/>
        <end position="83"/>
    </location>
</feature>
<keyword evidence="1" id="KW-0472">Membrane</keyword>
<dbReference type="PANTHER" id="PTHR33659">
    <property type="entry name" value="PROTEIN, PUTATIVE-RELATED-RELATED"/>
    <property type="match status" value="1"/>
</dbReference>
<gene>
    <name evidence="3" type="ORF">RJT34_30111</name>
</gene>
<evidence type="ECO:0000313" key="3">
    <source>
        <dbReference type="EMBL" id="KAK7262537.1"/>
    </source>
</evidence>
<feature type="chain" id="PRO_5042862551" evidence="2">
    <location>
        <begin position="29"/>
        <end position="138"/>
    </location>
</feature>
<comment type="caution">
    <text evidence="3">The sequence shown here is derived from an EMBL/GenBank/DDBJ whole genome shotgun (WGS) entry which is preliminary data.</text>
</comment>
<protein>
    <submittedName>
        <fullName evidence="3">Uncharacterized protein</fullName>
    </submittedName>
</protein>
<evidence type="ECO:0000313" key="4">
    <source>
        <dbReference type="Proteomes" id="UP001359559"/>
    </source>
</evidence>
<evidence type="ECO:0000256" key="2">
    <source>
        <dbReference type="SAM" id="SignalP"/>
    </source>
</evidence>
<dbReference type="EMBL" id="JAYKXN010000008">
    <property type="protein sequence ID" value="KAK7262537.1"/>
    <property type="molecule type" value="Genomic_DNA"/>
</dbReference>
<proteinExistence type="predicted"/>
<organism evidence="3 4">
    <name type="scientific">Clitoria ternatea</name>
    <name type="common">Butterfly pea</name>
    <dbReference type="NCBI Taxonomy" id="43366"/>
    <lineage>
        <taxon>Eukaryota</taxon>
        <taxon>Viridiplantae</taxon>
        <taxon>Streptophyta</taxon>
        <taxon>Embryophyta</taxon>
        <taxon>Tracheophyta</taxon>
        <taxon>Spermatophyta</taxon>
        <taxon>Magnoliopsida</taxon>
        <taxon>eudicotyledons</taxon>
        <taxon>Gunneridae</taxon>
        <taxon>Pentapetalae</taxon>
        <taxon>rosids</taxon>
        <taxon>fabids</taxon>
        <taxon>Fabales</taxon>
        <taxon>Fabaceae</taxon>
        <taxon>Papilionoideae</taxon>
        <taxon>50 kb inversion clade</taxon>
        <taxon>NPAAA clade</taxon>
        <taxon>indigoferoid/millettioid clade</taxon>
        <taxon>Phaseoleae</taxon>
        <taxon>Clitoria</taxon>
    </lineage>
</organism>
<sequence length="138" mass="14869">MACSSKSRAVLFFMVFIVGLLFAAGVKAQASDFPQAPAPSPTMDTGAGFLITYSGVFVCSSLLLSILALLCHSYITMLVVIILSKQQTYGYCQAVCDLLSKRPNKSNSSFRDDVAVYRKVTGNFESSRVTDAFVLKSG</sequence>
<dbReference type="PANTHER" id="PTHR33659:SF10">
    <property type="match status" value="1"/>
</dbReference>
<keyword evidence="1" id="KW-1133">Transmembrane helix</keyword>
<reference evidence="3 4" key="1">
    <citation type="submission" date="2024-01" db="EMBL/GenBank/DDBJ databases">
        <title>The genomes of 5 underutilized Papilionoideae crops provide insights into root nodulation and disease resistance.</title>
        <authorList>
            <person name="Yuan L."/>
        </authorList>
    </citation>
    <scope>NUCLEOTIDE SEQUENCE [LARGE SCALE GENOMIC DNA]</scope>
    <source>
        <strain evidence="3">LY-2023</strain>
        <tissue evidence="3">Leaf</tissue>
    </source>
</reference>
<keyword evidence="4" id="KW-1185">Reference proteome</keyword>